<proteinExistence type="predicted"/>
<dbReference type="GeneID" id="27363774"/>
<evidence type="ECO:0000313" key="2">
    <source>
        <dbReference type="Proteomes" id="UP000053342"/>
    </source>
</evidence>
<dbReference type="VEuPathDB" id="FungiDB:PV06_11700"/>
<sequence length="110" mass="12693">MESPFFRVQWSTDQWCPPTVTFKDPLYDAISELGRVPPTPHPSAPIPIHDAINILVDIRRFKILPALRIDNVINAAQVVAKHFTDQWEANWMLKSRKTEVYTMGSMARLF</sequence>
<name>A0A0D2BEW5_9EURO</name>
<accession>A0A0D2BEW5</accession>
<dbReference type="EMBL" id="KN847383">
    <property type="protein sequence ID" value="KIW36002.1"/>
    <property type="molecule type" value="Genomic_DNA"/>
</dbReference>
<protein>
    <submittedName>
        <fullName evidence="1">Uncharacterized protein</fullName>
    </submittedName>
</protein>
<keyword evidence="2" id="KW-1185">Reference proteome</keyword>
<reference evidence="1 2" key="1">
    <citation type="submission" date="2015-01" db="EMBL/GenBank/DDBJ databases">
        <title>The Genome Sequence of Exophiala oligosperma CBS72588.</title>
        <authorList>
            <consortium name="The Broad Institute Genomics Platform"/>
            <person name="Cuomo C."/>
            <person name="de Hoog S."/>
            <person name="Gorbushina A."/>
            <person name="Stielow B."/>
            <person name="Teixiera M."/>
            <person name="Abouelleil A."/>
            <person name="Chapman S.B."/>
            <person name="Priest M."/>
            <person name="Young S.K."/>
            <person name="Wortman J."/>
            <person name="Nusbaum C."/>
            <person name="Birren B."/>
        </authorList>
    </citation>
    <scope>NUCLEOTIDE SEQUENCE [LARGE SCALE GENOMIC DNA]</scope>
    <source>
        <strain evidence="1 2">CBS 72588</strain>
    </source>
</reference>
<dbReference type="Proteomes" id="UP000053342">
    <property type="component" value="Unassembled WGS sequence"/>
</dbReference>
<organism evidence="1 2">
    <name type="scientific">Exophiala oligosperma</name>
    <dbReference type="NCBI Taxonomy" id="215243"/>
    <lineage>
        <taxon>Eukaryota</taxon>
        <taxon>Fungi</taxon>
        <taxon>Dikarya</taxon>
        <taxon>Ascomycota</taxon>
        <taxon>Pezizomycotina</taxon>
        <taxon>Eurotiomycetes</taxon>
        <taxon>Chaetothyriomycetidae</taxon>
        <taxon>Chaetothyriales</taxon>
        <taxon>Herpotrichiellaceae</taxon>
        <taxon>Exophiala</taxon>
    </lineage>
</organism>
<gene>
    <name evidence="1" type="ORF">PV06_11700</name>
</gene>
<evidence type="ECO:0000313" key="1">
    <source>
        <dbReference type="EMBL" id="KIW36002.1"/>
    </source>
</evidence>
<dbReference type="RefSeq" id="XP_016256218.1">
    <property type="nucleotide sequence ID" value="XM_016413412.1"/>
</dbReference>
<dbReference type="AlphaFoldDB" id="A0A0D2BEW5"/>
<dbReference type="HOGENOM" id="CLU_2171072_0_0_1"/>